<keyword evidence="2" id="KW-1185">Reference proteome</keyword>
<dbReference type="AlphaFoldDB" id="A0A453FNA0"/>
<reference evidence="1" key="5">
    <citation type="journal article" date="2021" name="G3 (Bethesda)">
        <title>Aegilops tauschii genome assembly Aet v5.0 features greater sequence contiguity and improved annotation.</title>
        <authorList>
            <person name="Wang L."/>
            <person name="Zhu T."/>
            <person name="Rodriguez J.C."/>
            <person name="Deal K.R."/>
            <person name="Dubcovsky J."/>
            <person name="McGuire P.E."/>
            <person name="Lux T."/>
            <person name="Spannagl M."/>
            <person name="Mayer K.F.X."/>
            <person name="Baldrich P."/>
            <person name="Meyers B.C."/>
            <person name="Huo N."/>
            <person name="Gu Y.Q."/>
            <person name="Zhou H."/>
            <person name="Devos K.M."/>
            <person name="Bennetzen J.L."/>
            <person name="Unver T."/>
            <person name="Budak H."/>
            <person name="Gulick P.J."/>
            <person name="Galiba G."/>
            <person name="Kalapos B."/>
            <person name="Nelson D.R."/>
            <person name="Li P."/>
            <person name="You F.M."/>
            <person name="Luo M.C."/>
            <person name="Dvorak J."/>
        </authorList>
    </citation>
    <scope>NUCLEOTIDE SEQUENCE [LARGE SCALE GENOMIC DNA]</scope>
    <source>
        <strain evidence="1">cv. AL8/78</strain>
    </source>
</reference>
<reference evidence="1" key="4">
    <citation type="submission" date="2019-03" db="UniProtKB">
        <authorList>
            <consortium name="EnsemblPlants"/>
        </authorList>
    </citation>
    <scope>IDENTIFICATION</scope>
</reference>
<sequence>MARSRAYAACPPLEGNNGRVTHKCQKPRNVVPDKDDFGSKLWLSTRTNAARFILLHLGAPVVLRPPVCHSEEQNRTVRTGAGLIFSPVFDARTLRALHCIACLPASRAFHLHGWLFGISRSHRRGTDEIDGGLPNLMSQEQDVNSMRTMLQCIQT</sequence>
<reference evidence="2" key="1">
    <citation type="journal article" date="2014" name="Science">
        <title>Ancient hybridizations among the ancestral genomes of bread wheat.</title>
        <authorList>
            <consortium name="International Wheat Genome Sequencing Consortium,"/>
            <person name="Marcussen T."/>
            <person name="Sandve S.R."/>
            <person name="Heier L."/>
            <person name="Spannagl M."/>
            <person name="Pfeifer M."/>
            <person name="Jakobsen K.S."/>
            <person name="Wulff B.B."/>
            <person name="Steuernagel B."/>
            <person name="Mayer K.F."/>
            <person name="Olsen O.A."/>
        </authorList>
    </citation>
    <scope>NUCLEOTIDE SEQUENCE [LARGE SCALE GENOMIC DNA]</scope>
    <source>
        <strain evidence="2">cv. AL8/78</strain>
    </source>
</reference>
<reference evidence="2" key="2">
    <citation type="journal article" date="2017" name="Nat. Plants">
        <title>The Aegilops tauschii genome reveals multiple impacts of transposons.</title>
        <authorList>
            <person name="Zhao G."/>
            <person name="Zou C."/>
            <person name="Li K."/>
            <person name="Wang K."/>
            <person name="Li T."/>
            <person name="Gao L."/>
            <person name="Zhang X."/>
            <person name="Wang H."/>
            <person name="Yang Z."/>
            <person name="Liu X."/>
            <person name="Jiang W."/>
            <person name="Mao L."/>
            <person name="Kong X."/>
            <person name="Jiao Y."/>
            <person name="Jia J."/>
        </authorList>
    </citation>
    <scope>NUCLEOTIDE SEQUENCE [LARGE SCALE GENOMIC DNA]</scope>
    <source>
        <strain evidence="2">cv. AL8/78</strain>
    </source>
</reference>
<evidence type="ECO:0000313" key="2">
    <source>
        <dbReference type="Proteomes" id="UP000015105"/>
    </source>
</evidence>
<dbReference type="Proteomes" id="UP000015105">
    <property type="component" value="Chromosome 3D"/>
</dbReference>
<proteinExistence type="predicted"/>
<protein>
    <submittedName>
        <fullName evidence="1">Uncharacterized protein</fullName>
    </submittedName>
</protein>
<name>A0A453FNA0_AEGTS</name>
<dbReference type="Gramene" id="AET3Gv20725900.5">
    <property type="protein sequence ID" value="AET3Gv20725900.5"/>
    <property type="gene ID" value="AET3Gv20725900"/>
</dbReference>
<evidence type="ECO:0000313" key="1">
    <source>
        <dbReference type="EnsemblPlants" id="AET3Gv20725900.5"/>
    </source>
</evidence>
<reference evidence="1" key="3">
    <citation type="journal article" date="2017" name="Nature">
        <title>Genome sequence of the progenitor of the wheat D genome Aegilops tauschii.</title>
        <authorList>
            <person name="Luo M.C."/>
            <person name="Gu Y.Q."/>
            <person name="Puiu D."/>
            <person name="Wang H."/>
            <person name="Twardziok S.O."/>
            <person name="Deal K.R."/>
            <person name="Huo N."/>
            <person name="Zhu T."/>
            <person name="Wang L."/>
            <person name="Wang Y."/>
            <person name="McGuire P.E."/>
            <person name="Liu S."/>
            <person name="Long H."/>
            <person name="Ramasamy R.K."/>
            <person name="Rodriguez J.C."/>
            <person name="Van S.L."/>
            <person name="Yuan L."/>
            <person name="Wang Z."/>
            <person name="Xia Z."/>
            <person name="Xiao L."/>
            <person name="Anderson O.D."/>
            <person name="Ouyang S."/>
            <person name="Liang Y."/>
            <person name="Zimin A.V."/>
            <person name="Pertea G."/>
            <person name="Qi P."/>
            <person name="Bennetzen J.L."/>
            <person name="Dai X."/>
            <person name="Dawson M.W."/>
            <person name="Muller H.G."/>
            <person name="Kugler K."/>
            <person name="Rivarola-Duarte L."/>
            <person name="Spannagl M."/>
            <person name="Mayer K.F.X."/>
            <person name="Lu F.H."/>
            <person name="Bevan M.W."/>
            <person name="Leroy P."/>
            <person name="Li P."/>
            <person name="You F.M."/>
            <person name="Sun Q."/>
            <person name="Liu Z."/>
            <person name="Lyons E."/>
            <person name="Wicker T."/>
            <person name="Salzberg S.L."/>
            <person name="Devos K.M."/>
            <person name="Dvorak J."/>
        </authorList>
    </citation>
    <scope>NUCLEOTIDE SEQUENCE [LARGE SCALE GENOMIC DNA]</scope>
    <source>
        <strain evidence="1">cv. AL8/78</strain>
    </source>
</reference>
<accession>A0A453FNA0</accession>
<dbReference type="EnsemblPlants" id="AET3Gv20725900.5">
    <property type="protein sequence ID" value="AET3Gv20725900.5"/>
    <property type="gene ID" value="AET3Gv20725900"/>
</dbReference>
<organism evidence="1 2">
    <name type="scientific">Aegilops tauschii subsp. strangulata</name>
    <name type="common">Goatgrass</name>
    <dbReference type="NCBI Taxonomy" id="200361"/>
    <lineage>
        <taxon>Eukaryota</taxon>
        <taxon>Viridiplantae</taxon>
        <taxon>Streptophyta</taxon>
        <taxon>Embryophyta</taxon>
        <taxon>Tracheophyta</taxon>
        <taxon>Spermatophyta</taxon>
        <taxon>Magnoliopsida</taxon>
        <taxon>Liliopsida</taxon>
        <taxon>Poales</taxon>
        <taxon>Poaceae</taxon>
        <taxon>BOP clade</taxon>
        <taxon>Pooideae</taxon>
        <taxon>Triticodae</taxon>
        <taxon>Triticeae</taxon>
        <taxon>Triticinae</taxon>
        <taxon>Aegilops</taxon>
    </lineage>
</organism>